<reference evidence="9 10" key="1">
    <citation type="submission" date="2024-02" db="EMBL/GenBank/DDBJ databases">
        <authorList>
            <person name="Vignale AGUSTIN F."/>
            <person name="Sosa J E."/>
            <person name="Modenutti C."/>
        </authorList>
    </citation>
    <scope>NUCLEOTIDE SEQUENCE [LARGE SCALE GENOMIC DNA]</scope>
</reference>
<evidence type="ECO:0000256" key="4">
    <source>
        <dbReference type="ARBA" id="ARBA00022448"/>
    </source>
</evidence>
<evidence type="ECO:0000256" key="6">
    <source>
        <dbReference type="ARBA" id="ARBA00023055"/>
    </source>
</evidence>
<dbReference type="SUPFAM" id="SSF81296">
    <property type="entry name" value="E set domains"/>
    <property type="match status" value="1"/>
</dbReference>
<dbReference type="Gene3D" id="2.60.40.770">
    <property type="match status" value="1"/>
</dbReference>
<name>A0ABC8SV52_9AQUA</name>
<dbReference type="PANTHER" id="PTHR11306">
    <property type="entry name" value="NIEMANN PICK TYPE C2 PROTEIN NPC2-RELATED"/>
    <property type="match status" value="1"/>
</dbReference>
<comment type="similarity">
    <text evidence="2">Belongs to the NPC2 family.</text>
</comment>
<feature type="domain" description="MD-2-related lipid-recognition" evidence="8">
    <location>
        <begin position="30"/>
        <end position="147"/>
    </location>
</feature>
<evidence type="ECO:0000256" key="7">
    <source>
        <dbReference type="SAM" id="SignalP"/>
    </source>
</evidence>
<dbReference type="CDD" id="cd00917">
    <property type="entry name" value="PG-PI_TP"/>
    <property type="match status" value="1"/>
</dbReference>
<protein>
    <recommendedName>
        <fullName evidence="8">MD-2-related lipid-recognition domain-containing protein</fullName>
    </recommendedName>
</protein>
<dbReference type="InterPro" id="IPR003172">
    <property type="entry name" value="ML_dom"/>
</dbReference>
<dbReference type="Pfam" id="PF02221">
    <property type="entry name" value="E1_DerP2_DerF2"/>
    <property type="match status" value="1"/>
</dbReference>
<keyword evidence="10" id="KW-1185">Reference proteome</keyword>
<accession>A0ABC8SV52</accession>
<evidence type="ECO:0000259" key="8">
    <source>
        <dbReference type="SMART" id="SM00737"/>
    </source>
</evidence>
<evidence type="ECO:0000313" key="9">
    <source>
        <dbReference type="EMBL" id="CAK9159069.1"/>
    </source>
</evidence>
<keyword evidence="6" id="KW-0445">Lipid transport</keyword>
<comment type="function">
    <text evidence="1">Catalyzes the intermembrane transfer of phosphatidylglycerol and phosphatidylinositol.</text>
</comment>
<dbReference type="GO" id="GO:0006869">
    <property type="term" value="P:lipid transport"/>
    <property type="evidence" value="ECO:0007669"/>
    <property type="project" value="UniProtKB-KW"/>
</dbReference>
<evidence type="ECO:0000256" key="1">
    <source>
        <dbReference type="ARBA" id="ARBA00002053"/>
    </source>
</evidence>
<dbReference type="InterPro" id="IPR039670">
    <property type="entry name" value="NPC2-like"/>
</dbReference>
<keyword evidence="5 7" id="KW-0732">Signal</keyword>
<evidence type="ECO:0000256" key="5">
    <source>
        <dbReference type="ARBA" id="ARBA00022729"/>
    </source>
</evidence>
<organism evidence="9 10">
    <name type="scientific">Ilex paraguariensis</name>
    <name type="common">yerba mate</name>
    <dbReference type="NCBI Taxonomy" id="185542"/>
    <lineage>
        <taxon>Eukaryota</taxon>
        <taxon>Viridiplantae</taxon>
        <taxon>Streptophyta</taxon>
        <taxon>Embryophyta</taxon>
        <taxon>Tracheophyta</taxon>
        <taxon>Spermatophyta</taxon>
        <taxon>Magnoliopsida</taxon>
        <taxon>eudicotyledons</taxon>
        <taxon>Gunneridae</taxon>
        <taxon>Pentapetalae</taxon>
        <taxon>asterids</taxon>
        <taxon>campanulids</taxon>
        <taxon>Aquifoliales</taxon>
        <taxon>Aquifoliaceae</taxon>
        <taxon>Ilex</taxon>
    </lineage>
</organism>
<gene>
    <name evidence="9" type="ORF">ILEXP_LOCUS27747</name>
</gene>
<dbReference type="InterPro" id="IPR014756">
    <property type="entry name" value="Ig_E-set"/>
</dbReference>
<evidence type="ECO:0000313" key="10">
    <source>
        <dbReference type="Proteomes" id="UP001642360"/>
    </source>
</evidence>
<sequence length="158" mass="17148">MKMAFDRSKLTTVFLFAFCLLLPSIQAKDVKYCGADRKGSYVVKVDGVEISPDPVVTGKPATFNISASTAQPISGGELAIEVSYMGIRVHKETHDLCAGRPCPISAGKFVLSHTQTLPVFTPPGTYTLKMMMEDEKKRQLTCITFSFSIGFGSLVSSI</sequence>
<dbReference type="SMART" id="SM00737">
    <property type="entry name" value="ML"/>
    <property type="match status" value="1"/>
</dbReference>
<dbReference type="Proteomes" id="UP001642360">
    <property type="component" value="Unassembled WGS sequence"/>
</dbReference>
<evidence type="ECO:0000256" key="3">
    <source>
        <dbReference type="ARBA" id="ARBA00011245"/>
    </source>
</evidence>
<feature type="signal peptide" evidence="7">
    <location>
        <begin position="1"/>
        <end position="27"/>
    </location>
</feature>
<dbReference type="InterPro" id="IPR033917">
    <property type="entry name" value="ML_PG-PI_TP"/>
</dbReference>
<keyword evidence="4" id="KW-0813">Transport</keyword>
<evidence type="ECO:0000256" key="2">
    <source>
        <dbReference type="ARBA" id="ARBA00006370"/>
    </source>
</evidence>
<dbReference type="EMBL" id="CAUOFW020003292">
    <property type="protein sequence ID" value="CAK9159069.1"/>
    <property type="molecule type" value="Genomic_DNA"/>
</dbReference>
<dbReference type="PANTHER" id="PTHR11306:SF0">
    <property type="entry name" value="PHOSPHATIDYLGLYCEROL_PHOSPHATIDYLINOSITOL TRANSFER PROTEIN"/>
    <property type="match status" value="1"/>
</dbReference>
<comment type="subunit">
    <text evidence="3">Monomer.</text>
</comment>
<comment type="caution">
    <text evidence="9">The sequence shown here is derived from an EMBL/GenBank/DDBJ whole genome shotgun (WGS) entry which is preliminary data.</text>
</comment>
<dbReference type="AlphaFoldDB" id="A0ABC8SV52"/>
<proteinExistence type="inferred from homology"/>
<feature type="chain" id="PRO_5044747504" description="MD-2-related lipid-recognition domain-containing protein" evidence="7">
    <location>
        <begin position="28"/>
        <end position="158"/>
    </location>
</feature>